<organism evidence="3 4">
    <name type="scientific">Lacipirellula parvula</name>
    <dbReference type="NCBI Taxonomy" id="2650471"/>
    <lineage>
        <taxon>Bacteria</taxon>
        <taxon>Pseudomonadati</taxon>
        <taxon>Planctomycetota</taxon>
        <taxon>Planctomycetia</taxon>
        <taxon>Pirellulales</taxon>
        <taxon>Lacipirellulaceae</taxon>
        <taxon>Lacipirellula</taxon>
    </lineage>
</organism>
<dbReference type="EMBL" id="AP021861">
    <property type="protein sequence ID" value="BBO35806.1"/>
    <property type="molecule type" value="Genomic_DNA"/>
</dbReference>
<dbReference type="AlphaFoldDB" id="A0A5K7XM42"/>
<dbReference type="KEGG" id="lpav:PLANPX_5418"/>
<keyword evidence="4" id="KW-1185">Reference proteome</keyword>
<feature type="region of interest" description="Disordered" evidence="1">
    <location>
        <begin position="32"/>
        <end position="51"/>
    </location>
</feature>
<proteinExistence type="predicted"/>
<evidence type="ECO:0000313" key="3">
    <source>
        <dbReference type="EMBL" id="BBO35806.1"/>
    </source>
</evidence>
<gene>
    <name evidence="3" type="ORF">PLANPX_5418</name>
</gene>
<evidence type="ECO:0000313" key="4">
    <source>
        <dbReference type="Proteomes" id="UP000326837"/>
    </source>
</evidence>
<evidence type="ECO:0000256" key="1">
    <source>
        <dbReference type="SAM" id="MobiDB-lite"/>
    </source>
</evidence>
<keyword evidence="2" id="KW-0732">Signal</keyword>
<reference evidence="4" key="1">
    <citation type="submission" date="2019-10" db="EMBL/GenBank/DDBJ databases">
        <title>Lacipirellula parvula gen. nov., sp. nov., representing a lineage of planctomycetes widespread in freshwater anoxic habitats, and description of the family Lacipirellulaceae.</title>
        <authorList>
            <person name="Dedysh S.N."/>
            <person name="Kulichevskaya I.S."/>
            <person name="Beletsky A.V."/>
            <person name="Rakitin A.L."/>
            <person name="Mardanov A.V."/>
            <person name="Ivanova A.A."/>
            <person name="Saltykova V.X."/>
            <person name="Rijpstra W.I.C."/>
            <person name="Sinninghe Damste J.S."/>
            <person name="Ravin N.V."/>
        </authorList>
    </citation>
    <scope>NUCLEOTIDE SEQUENCE [LARGE SCALE GENOMIC DNA]</scope>
    <source>
        <strain evidence="4">PX69</strain>
    </source>
</reference>
<dbReference type="Proteomes" id="UP000326837">
    <property type="component" value="Chromosome"/>
</dbReference>
<accession>A0A5K7XM42</accession>
<sequence>MHVTTWRLAAAGCLLVGFSSVANAAILVNDRWADGTDSDPASPTYSEMGVDGDADTDLESAWFQGGGGTLDPTGAGGPLAGSVSTGSSSWTTYFTPEASPVTLANTGDSLRVTWTFTPRTVNAGNTSQDFRLAVVDSPAATRLAANGAPGSGTYSGYSMFMNMGPTLGNSNPFQLREHDGNGALLSGSGDWLALANGVATGATGYASDTQYTYVMTLTRNASSGLDIVSTMSGGSIGGAGTATVSFTDTTPSFTFDTFTLRPSSASGTAAQFDTSLFRVEVTAAVPEPATLSLCGIAALAALAVGRRK</sequence>
<feature type="signal peptide" evidence="2">
    <location>
        <begin position="1"/>
        <end position="24"/>
    </location>
</feature>
<feature type="chain" id="PRO_5024851115" description="PEP-CTERM protein-sorting domain-containing protein" evidence="2">
    <location>
        <begin position="25"/>
        <end position="308"/>
    </location>
</feature>
<protein>
    <recommendedName>
        <fullName evidence="5">PEP-CTERM protein-sorting domain-containing protein</fullName>
    </recommendedName>
</protein>
<evidence type="ECO:0008006" key="5">
    <source>
        <dbReference type="Google" id="ProtNLM"/>
    </source>
</evidence>
<evidence type="ECO:0000256" key="2">
    <source>
        <dbReference type="SAM" id="SignalP"/>
    </source>
</evidence>
<dbReference type="RefSeq" id="WP_152101101.1">
    <property type="nucleotide sequence ID" value="NZ_AP021861.1"/>
</dbReference>
<name>A0A5K7XM42_9BACT</name>